<dbReference type="PANTHER" id="PTHR10412">
    <property type="entry name" value="MANNOSYL-OLIGOSACCHARIDE GLUCOSIDASE"/>
    <property type="match status" value="1"/>
</dbReference>
<keyword evidence="3" id="KW-0326">Glycosidase</keyword>
<dbReference type="PANTHER" id="PTHR10412:SF11">
    <property type="entry name" value="MANNOSYL-OLIGOSACCHARIDE GLUCOSIDASE"/>
    <property type="match status" value="1"/>
</dbReference>
<dbReference type="EMBL" id="CP118615">
    <property type="protein sequence ID" value="WDZ82463.1"/>
    <property type="molecule type" value="Genomic_DNA"/>
</dbReference>
<evidence type="ECO:0000256" key="4">
    <source>
        <dbReference type="SAM" id="MobiDB-lite"/>
    </source>
</evidence>
<reference evidence="6 7" key="1">
    <citation type="submission" date="2023-02" db="EMBL/GenBank/DDBJ databases">
        <authorList>
            <person name="Mo P."/>
        </authorList>
    </citation>
    <scope>NUCLEOTIDE SEQUENCE [LARGE SCALE GENOMIC DNA]</scope>
    <source>
        <strain evidence="6 7">HUAS 3</strain>
    </source>
</reference>
<evidence type="ECO:0000259" key="5">
    <source>
        <dbReference type="Pfam" id="PF22422"/>
    </source>
</evidence>
<feature type="region of interest" description="Disordered" evidence="4">
    <location>
        <begin position="224"/>
        <end position="251"/>
    </location>
</feature>
<protein>
    <recommendedName>
        <fullName evidence="5">Mannosylglycerate hydrolase MGH1-like glycoside hydrolase domain-containing protein</fullName>
    </recommendedName>
</protein>
<proteinExistence type="inferred from homology"/>
<dbReference type="InterPro" id="IPR008928">
    <property type="entry name" value="6-hairpin_glycosidase_sf"/>
</dbReference>
<dbReference type="InterPro" id="IPR054491">
    <property type="entry name" value="MGH1-like_GH"/>
</dbReference>
<sequence length="501" mass="53028">MVDWCGLPGRAVPDDLGALAVATLDANWEHDHTVPSRTLYPHQWSWDSAFVAVGWAHVRPDRAWRELRSLFRAQWVDGRVPHIVFDPRTADGAYFPGPRLWNSAAVRGAPAAPATSGLVQPPVHAPAAWSAYRSAPSDEARAALRRLYPGLVAQQRYLTVTRDVGGGGLACLVHPWESGVDNSPAWDVPLAAVPADPVLLAAQAATATTATAADTATTTATAGTATAGTEAGSGIGNGNGGGTGRAAGGGAPGAYRRVDTAHVDAAHRPTDLDYARYLTLVVSYRDGGYRDDDLVGRHPFLVECPLLNAVAGLAEHALAAIAAEIGADPGPHRDRAARITEALVTRLYDPLTGTFRPRDLRTDRLVPARTALGLVPLVLPDLPAAQVDAIVAEAVSPRFGLAGRMPRPLPSHDRTAADFAPLRYWRGPSWMNLNWLLWRGLLTHGRSELAAGLRESMIGLVAGAGCHEYFHPETGAGLGSAGFSWTAALLLDVLAHDPPAR</sequence>
<feature type="compositionally biased region" description="Gly residues" evidence="4">
    <location>
        <begin position="231"/>
        <end position="251"/>
    </location>
</feature>
<dbReference type="Pfam" id="PF22422">
    <property type="entry name" value="MGH1-like_GH"/>
    <property type="match status" value="1"/>
</dbReference>
<dbReference type="InterPro" id="IPR004888">
    <property type="entry name" value="Glycoside_hydrolase_63"/>
</dbReference>
<feature type="domain" description="Mannosylglycerate hydrolase MGH1-like glycoside hydrolase" evidence="5">
    <location>
        <begin position="40"/>
        <end position="486"/>
    </location>
</feature>
<accession>A0ABY7ZK37</accession>
<comment type="similarity">
    <text evidence="1">Belongs to the glycosyl hydrolase 63 family.</text>
</comment>
<keyword evidence="2" id="KW-0378">Hydrolase</keyword>
<gene>
    <name evidence="6" type="ORF">PVK37_18445</name>
</gene>
<organism evidence="6 7">
    <name type="scientific">Micromonospora cathayae</name>
    <dbReference type="NCBI Taxonomy" id="3028804"/>
    <lineage>
        <taxon>Bacteria</taxon>
        <taxon>Bacillati</taxon>
        <taxon>Actinomycetota</taxon>
        <taxon>Actinomycetes</taxon>
        <taxon>Micromonosporales</taxon>
        <taxon>Micromonosporaceae</taxon>
        <taxon>Micromonospora</taxon>
    </lineage>
</organism>
<dbReference type="SUPFAM" id="SSF48208">
    <property type="entry name" value="Six-hairpin glycosidases"/>
    <property type="match status" value="2"/>
</dbReference>
<dbReference type="RefSeq" id="WP_275028705.1">
    <property type="nucleotide sequence ID" value="NZ_CP118615.1"/>
</dbReference>
<evidence type="ECO:0000256" key="2">
    <source>
        <dbReference type="ARBA" id="ARBA00022801"/>
    </source>
</evidence>
<evidence type="ECO:0000313" key="6">
    <source>
        <dbReference type="EMBL" id="WDZ82463.1"/>
    </source>
</evidence>
<dbReference type="Proteomes" id="UP001219605">
    <property type="component" value="Chromosome"/>
</dbReference>
<keyword evidence="7" id="KW-1185">Reference proteome</keyword>
<evidence type="ECO:0000256" key="1">
    <source>
        <dbReference type="ARBA" id="ARBA00010833"/>
    </source>
</evidence>
<name>A0ABY7ZK37_9ACTN</name>
<evidence type="ECO:0000313" key="7">
    <source>
        <dbReference type="Proteomes" id="UP001219605"/>
    </source>
</evidence>
<evidence type="ECO:0000256" key="3">
    <source>
        <dbReference type="ARBA" id="ARBA00023295"/>
    </source>
</evidence>
<dbReference type="InterPro" id="IPR012341">
    <property type="entry name" value="6hp_glycosidase-like_sf"/>
</dbReference>
<dbReference type="Gene3D" id="1.50.10.10">
    <property type="match status" value="1"/>
</dbReference>